<name>A0A8H5G7E9_9AGAR</name>
<dbReference type="Proteomes" id="UP000559027">
    <property type="component" value="Unassembled WGS sequence"/>
</dbReference>
<dbReference type="AlphaFoldDB" id="A0A8H5G7E9"/>
<proteinExistence type="predicted"/>
<dbReference type="EMBL" id="JAACJO010000004">
    <property type="protein sequence ID" value="KAF5359655.1"/>
    <property type="molecule type" value="Genomic_DNA"/>
</dbReference>
<keyword evidence="2" id="KW-1185">Reference proteome</keyword>
<accession>A0A8H5G7E9</accession>
<gene>
    <name evidence="1" type="ORF">D9756_002893</name>
</gene>
<reference evidence="1 2" key="1">
    <citation type="journal article" date="2020" name="ISME J.">
        <title>Uncovering the hidden diversity of litter-decomposition mechanisms in mushroom-forming fungi.</title>
        <authorList>
            <person name="Floudas D."/>
            <person name="Bentzer J."/>
            <person name="Ahren D."/>
            <person name="Johansson T."/>
            <person name="Persson P."/>
            <person name="Tunlid A."/>
        </authorList>
    </citation>
    <scope>NUCLEOTIDE SEQUENCE [LARGE SCALE GENOMIC DNA]</scope>
    <source>
        <strain evidence="1 2">CBS 146.42</strain>
    </source>
</reference>
<comment type="caution">
    <text evidence="1">The sequence shown here is derived from an EMBL/GenBank/DDBJ whole genome shotgun (WGS) entry which is preliminary data.</text>
</comment>
<sequence length="530" mass="60121">MTSPRLPPEILHTITVSYLSPVNDVSTLRALSLTHSFLLPATRTALFHTIRLARHKKDDGVHPFLCRSLASLFHRSPHIAGYVRKLTIVEGTIRNSWYSDIRFWVSSEDDDLPFILRMVAYGGADSRHAPETWTGIGLRSLEMLGFGKSTMDWMSFHWQLREALVDVFERGKLEDLRLVGLNNFPLASLQRNETLRNMCFGWLWTANGDSNATTNPEGDSPSKTVIRRYRPTLKFLDLSFEHNESQGTALINELTHPSCPVDISGLEHLVINGDQHLNIQHLFNHCRDDLRFLEIRTNQYPIPAPPAHISLEPLSSLHCLSLFVPVIDWEEISPKPFPWLDHLLSTLCVTSFTSACGNGRTISNPSLHNLQLIFDIDQLPLFERIEQTEWSSLNAHFKRLLKHRTRATSPATPLTSSADTNLLTEAPDLKITIYIFTDLDTIDFLDGAQYMSTCHTFLKDPLASYATSSCHCDYNPRLSTSVERSESWGRESGVESTPMRRFLSTFLPVLGSKEGLKSIRVLRTNYIPKL</sequence>
<evidence type="ECO:0000313" key="1">
    <source>
        <dbReference type="EMBL" id="KAF5359655.1"/>
    </source>
</evidence>
<organism evidence="1 2">
    <name type="scientific">Leucocoprinus leucothites</name>
    <dbReference type="NCBI Taxonomy" id="201217"/>
    <lineage>
        <taxon>Eukaryota</taxon>
        <taxon>Fungi</taxon>
        <taxon>Dikarya</taxon>
        <taxon>Basidiomycota</taxon>
        <taxon>Agaricomycotina</taxon>
        <taxon>Agaricomycetes</taxon>
        <taxon>Agaricomycetidae</taxon>
        <taxon>Agaricales</taxon>
        <taxon>Agaricineae</taxon>
        <taxon>Agaricaceae</taxon>
        <taxon>Leucocoprinus</taxon>
    </lineage>
</organism>
<dbReference type="OrthoDB" id="2788229at2759"/>
<evidence type="ECO:0000313" key="2">
    <source>
        <dbReference type="Proteomes" id="UP000559027"/>
    </source>
</evidence>
<protein>
    <submittedName>
        <fullName evidence="1">Uncharacterized protein</fullName>
    </submittedName>
</protein>